<proteinExistence type="predicted"/>
<dbReference type="RefSeq" id="WP_420040135.1">
    <property type="nucleotide sequence ID" value="NZ_CP128986.1"/>
</dbReference>
<name>A0AA97D090_9ACTN</name>
<evidence type="ECO:0000313" key="1">
    <source>
        <dbReference type="EMBL" id="WOC14390.1"/>
    </source>
</evidence>
<protein>
    <submittedName>
        <fullName evidence="1">Uncharacterized protein</fullName>
    </submittedName>
</protein>
<dbReference type="AlphaFoldDB" id="A0AA97D090"/>
<accession>A0AA97D090</accession>
<reference evidence="1" key="1">
    <citation type="submission" date="2023-06" db="EMBL/GenBank/DDBJ databases">
        <title>Gordonia sp. nov. and Pseudochrobactrum sp. nov., two species isolated from the burying beetle Nicrophorus vespilloides.</title>
        <authorList>
            <person name="Poehlein A."/>
            <person name="Guzman J."/>
            <person name="Daniel R."/>
            <person name="Vilcinskas A."/>
        </authorList>
    </citation>
    <scope>NUCLEOTIDE SEQUENCE</scope>
    <source>
        <strain evidence="1">MP11Mi</strain>
    </source>
</reference>
<sequence>MLTWNHIKATLMEPPSVPIRGTIVSREPDTKVFAGGTVDHRVRESAADTPECTVRVWRDGAKTRVESEVGDPLYFCDGVHSWTPKIDGGWLVSPA</sequence>
<gene>
    <name evidence="1" type="ORF">MP11Mi_35120</name>
</gene>
<dbReference type="EMBL" id="CP128986">
    <property type="protein sequence ID" value="WOC14390.1"/>
    <property type="molecule type" value="Genomic_DNA"/>
</dbReference>
<organism evidence="1">
    <name type="scientific">Gordonia sp. MP11Mi</name>
    <dbReference type="NCBI Taxonomy" id="3022769"/>
    <lineage>
        <taxon>Bacteria</taxon>
        <taxon>Bacillati</taxon>
        <taxon>Actinomycetota</taxon>
        <taxon>Actinomycetes</taxon>
        <taxon>Mycobacteriales</taxon>
        <taxon>Gordoniaceae</taxon>
        <taxon>Gordonia</taxon>
    </lineage>
</organism>